<accession>A0AAW2VGN4</accession>
<proteinExistence type="predicted"/>
<evidence type="ECO:0000259" key="1">
    <source>
        <dbReference type="Pfam" id="PF13456"/>
    </source>
</evidence>
<dbReference type="PANTHER" id="PTHR47074:SF21">
    <property type="entry name" value="RNASE H TYPE-1 DOMAIN-CONTAINING PROTEIN"/>
    <property type="match status" value="1"/>
</dbReference>
<dbReference type="Pfam" id="PF13456">
    <property type="entry name" value="RVT_3"/>
    <property type="match status" value="1"/>
</dbReference>
<sequence>MRCILRILEAYEKAMGQKVNVQKSSVVFSPNTLDSLKQEIATEMGVNLKTKHEKYLALPSVIGKKKKEETGRRIGFSEPRELQLCHVSQTSMAHPIGKPSQLSPKGQESARWRISNGTECKVWSDPWYPRPFSFKVLSPPQILDHDATASIMEPLRRLLHLAIGNSFGHLRSPNKVKVFAWKCCRNALATASNIRSRIRNSDTIPCSSCSHTDEDIMHVLKHCPFSRQVWALSGIPFEFTKHNLDNPEEWLRSVSGKLTTSELGKFLVLCWSLWNARNKKYMEGLCYPPHHVAVMGISFHASFEEYNMNLQPKNPQRRNSTWRAPPSDTININYDGALFMKKGYYAIDVAARNQYGQCIAWTSKIFHGRVPAEIAEATALLEGMQLARSHGWNSICLEGDYALTSKLLSDQPDLSPLDL</sequence>
<dbReference type="GO" id="GO:0003676">
    <property type="term" value="F:nucleic acid binding"/>
    <property type="evidence" value="ECO:0007669"/>
    <property type="project" value="InterPro"/>
</dbReference>
<dbReference type="InterPro" id="IPR002156">
    <property type="entry name" value="RNaseH_domain"/>
</dbReference>
<dbReference type="InterPro" id="IPR036397">
    <property type="entry name" value="RNaseH_sf"/>
</dbReference>
<organism evidence="3">
    <name type="scientific">Sesamum latifolium</name>
    <dbReference type="NCBI Taxonomy" id="2727402"/>
    <lineage>
        <taxon>Eukaryota</taxon>
        <taxon>Viridiplantae</taxon>
        <taxon>Streptophyta</taxon>
        <taxon>Embryophyta</taxon>
        <taxon>Tracheophyta</taxon>
        <taxon>Spermatophyta</taxon>
        <taxon>Magnoliopsida</taxon>
        <taxon>eudicotyledons</taxon>
        <taxon>Gunneridae</taxon>
        <taxon>Pentapetalae</taxon>
        <taxon>asterids</taxon>
        <taxon>lamiids</taxon>
        <taxon>Lamiales</taxon>
        <taxon>Pedaliaceae</taxon>
        <taxon>Sesamum</taxon>
    </lineage>
</organism>
<dbReference type="EMBL" id="JACGWN010000010">
    <property type="protein sequence ID" value="KAL0428150.1"/>
    <property type="molecule type" value="Genomic_DNA"/>
</dbReference>
<dbReference type="Pfam" id="PF13966">
    <property type="entry name" value="zf-RVT"/>
    <property type="match status" value="1"/>
</dbReference>
<dbReference type="InterPro" id="IPR052929">
    <property type="entry name" value="RNase_H-like_EbsB-rel"/>
</dbReference>
<protein>
    <submittedName>
        <fullName evidence="3">Uncharacterized protein</fullName>
    </submittedName>
</protein>
<dbReference type="AlphaFoldDB" id="A0AAW2VGN4"/>
<feature type="domain" description="Reverse transcriptase zinc-binding" evidence="2">
    <location>
        <begin position="170"/>
        <end position="230"/>
    </location>
</feature>
<dbReference type="PANTHER" id="PTHR47074">
    <property type="entry name" value="BNAC02G40300D PROTEIN"/>
    <property type="match status" value="1"/>
</dbReference>
<dbReference type="InterPro" id="IPR026960">
    <property type="entry name" value="RVT-Znf"/>
</dbReference>
<reference evidence="3" key="2">
    <citation type="journal article" date="2024" name="Plant">
        <title>Genomic evolution and insights into agronomic trait innovations of Sesamum species.</title>
        <authorList>
            <person name="Miao H."/>
            <person name="Wang L."/>
            <person name="Qu L."/>
            <person name="Liu H."/>
            <person name="Sun Y."/>
            <person name="Le M."/>
            <person name="Wang Q."/>
            <person name="Wei S."/>
            <person name="Zheng Y."/>
            <person name="Lin W."/>
            <person name="Duan Y."/>
            <person name="Cao H."/>
            <person name="Xiong S."/>
            <person name="Wang X."/>
            <person name="Wei L."/>
            <person name="Li C."/>
            <person name="Ma Q."/>
            <person name="Ju M."/>
            <person name="Zhao R."/>
            <person name="Li G."/>
            <person name="Mu C."/>
            <person name="Tian Q."/>
            <person name="Mei H."/>
            <person name="Zhang T."/>
            <person name="Gao T."/>
            <person name="Zhang H."/>
        </authorList>
    </citation>
    <scope>NUCLEOTIDE SEQUENCE</scope>
    <source>
        <strain evidence="3">KEN1</strain>
    </source>
</reference>
<dbReference type="Gene3D" id="3.30.420.10">
    <property type="entry name" value="Ribonuclease H-like superfamily/Ribonuclease H"/>
    <property type="match status" value="1"/>
</dbReference>
<name>A0AAW2VGN4_9LAMI</name>
<feature type="domain" description="RNase H type-1" evidence="1">
    <location>
        <begin position="333"/>
        <end position="409"/>
    </location>
</feature>
<evidence type="ECO:0000313" key="3">
    <source>
        <dbReference type="EMBL" id="KAL0428150.1"/>
    </source>
</evidence>
<dbReference type="GO" id="GO:0004523">
    <property type="term" value="F:RNA-DNA hybrid ribonuclease activity"/>
    <property type="evidence" value="ECO:0007669"/>
    <property type="project" value="InterPro"/>
</dbReference>
<comment type="caution">
    <text evidence="3">The sequence shown here is derived from an EMBL/GenBank/DDBJ whole genome shotgun (WGS) entry which is preliminary data.</text>
</comment>
<reference evidence="3" key="1">
    <citation type="submission" date="2020-06" db="EMBL/GenBank/DDBJ databases">
        <authorList>
            <person name="Li T."/>
            <person name="Hu X."/>
            <person name="Zhang T."/>
            <person name="Song X."/>
            <person name="Zhang H."/>
            <person name="Dai N."/>
            <person name="Sheng W."/>
            <person name="Hou X."/>
            <person name="Wei L."/>
        </authorList>
    </citation>
    <scope>NUCLEOTIDE SEQUENCE</scope>
    <source>
        <strain evidence="3">KEN1</strain>
        <tissue evidence="3">Leaf</tissue>
    </source>
</reference>
<gene>
    <name evidence="3" type="ORF">Slati_2989800</name>
</gene>
<evidence type="ECO:0000259" key="2">
    <source>
        <dbReference type="Pfam" id="PF13966"/>
    </source>
</evidence>